<proteinExistence type="predicted"/>
<dbReference type="EMBL" id="MN738869">
    <property type="protein sequence ID" value="QHT29140.1"/>
    <property type="molecule type" value="Genomic_DNA"/>
</dbReference>
<feature type="transmembrane region" description="Helical" evidence="1">
    <location>
        <begin position="42"/>
        <end position="68"/>
    </location>
</feature>
<name>A0A6C0ELD3_9ZZZZ</name>
<keyword evidence="1" id="KW-0472">Membrane</keyword>
<keyword evidence="1" id="KW-1133">Transmembrane helix</keyword>
<dbReference type="AlphaFoldDB" id="A0A6C0ELD3"/>
<accession>A0A6C0ELD3</accession>
<sequence length="77" mass="9386">MISKFSQEILDTVLNELKKTKNLDKICLNFLDPLIYYSFKKIYPYFFIFLLTHIIILILILFIIYYLFKNKFIPINL</sequence>
<evidence type="ECO:0000256" key="1">
    <source>
        <dbReference type="SAM" id="Phobius"/>
    </source>
</evidence>
<protein>
    <submittedName>
        <fullName evidence="2">Uncharacterized protein</fullName>
    </submittedName>
</protein>
<keyword evidence="1" id="KW-0812">Transmembrane</keyword>
<organism evidence="2">
    <name type="scientific">viral metagenome</name>
    <dbReference type="NCBI Taxonomy" id="1070528"/>
    <lineage>
        <taxon>unclassified sequences</taxon>
        <taxon>metagenomes</taxon>
        <taxon>organismal metagenomes</taxon>
    </lineage>
</organism>
<evidence type="ECO:0000313" key="2">
    <source>
        <dbReference type="EMBL" id="QHT29140.1"/>
    </source>
</evidence>
<reference evidence="2" key="1">
    <citation type="journal article" date="2020" name="Nature">
        <title>Giant virus diversity and host interactions through global metagenomics.</title>
        <authorList>
            <person name="Schulz F."/>
            <person name="Roux S."/>
            <person name="Paez-Espino D."/>
            <person name="Jungbluth S."/>
            <person name="Walsh D.A."/>
            <person name="Denef V.J."/>
            <person name="McMahon K.D."/>
            <person name="Konstantinidis K.T."/>
            <person name="Eloe-Fadrosh E.A."/>
            <person name="Kyrpides N.C."/>
            <person name="Woyke T."/>
        </authorList>
    </citation>
    <scope>NUCLEOTIDE SEQUENCE</scope>
    <source>
        <strain evidence="2">GVMAG-M-3300001351-8</strain>
    </source>
</reference>